<sequence>MKICITGGGTGGHLMVAEALVEAVVNDGDEAIFIGSNKGQDQKYFGEHSEFSHVYFLETTGVVNQRGLGKIKALYKVFKAFLEARKILKEHKIEATYSVGGFSAAAASFATLSLFKPLFIHEQNAKTGRLNGLLKPFAKRFISGYEKDSKIQGYPVKEVFVKTARVRTELNTIIFLGGSHGARAINDLALSVAWKLKKQGIKIIHQAGESDLQRVEEEYKKLGIDDVELYGFTKELPTLIEKADMAVSRAGASTLWELSTNGCPAFYIPYPYAAGDHQYYNAKFIVDNDLGWCEREGEELQSKLLHAIKESALATKSEKLLEYNQKNVATTMITEVRDLLNA</sequence>
<evidence type="ECO:0000256" key="8">
    <source>
        <dbReference type="ARBA" id="ARBA00023306"/>
    </source>
</evidence>
<dbReference type="NCBIfam" id="TIGR01133">
    <property type="entry name" value="murG"/>
    <property type="match status" value="1"/>
</dbReference>
<keyword evidence="9 10" id="KW-0961">Cell wall biogenesis/degradation</keyword>
<evidence type="ECO:0000256" key="9">
    <source>
        <dbReference type="ARBA" id="ARBA00023316"/>
    </source>
</evidence>
<dbReference type="InterPro" id="IPR007235">
    <property type="entry name" value="Glyco_trans_28_C"/>
</dbReference>
<keyword evidence="6 10" id="KW-0573">Peptidoglycan synthesis</keyword>
<evidence type="ECO:0000256" key="5">
    <source>
        <dbReference type="ARBA" id="ARBA00022960"/>
    </source>
</evidence>
<dbReference type="PANTHER" id="PTHR21015:SF22">
    <property type="entry name" value="GLYCOSYLTRANSFERASE"/>
    <property type="match status" value="1"/>
</dbReference>
<dbReference type="GO" id="GO:0005975">
    <property type="term" value="P:carbohydrate metabolic process"/>
    <property type="evidence" value="ECO:0007669"/>
    <property type="project" value="InterPro"/>
</dbReference>
<dbReference type="PANTHER" id="PTHR21015">
    <property type="entry name" value="UDP-N-ACETYLGLUCOSAMINE--N-ACETYLMURAMYL-(PENTAPEPTIDE) PYROPHOSPHORYL-UNDECAPRENOL N-ACETYLGLUCOSAMINE TRANSFERASE 1"/>
    <property type="match status" value="1"/>
</dbReference>
<dbReference type="GO" id="GO:0051301">
    <property type="term" value="P:cell division"/>
    <property type="evidence" value="ECO:0007669"/>
    <property type="project" value="UniProtKB-KW"/>
</dbReference>
<dbReference type="KEGG" id="smax:FJR03_01755"/>
<evidence type="ECO:0000256" key="6">
    <source>
        <dbReference type="ARBA" id="ARBA00022984"/>
    </source>
</evidence>
<proteinExistence type="inferred from homology"/>
<keyword evidence="14" id="KW-1185">Reference proteome</keyword>
<keyword evidence="5 10" id="KW-0133">Cell shape</keyword>
<dbReference type="InterPro" id="IPR006009">
    <property type="entry name" value="GlcNAc_MurG"/>
</dbReference>
<keyword evidence="3 10" id="KW-0328">Glycosyltransferase</keyword>
<dbReference type="GO" id="GO:0009252">
    <property type="term" value="P:peptidoglycan biosynthetic process"/>
    <property type="evidence" value="ECO:0007669"/>
    <property type="project" value="UniProtKB-UniRule"/>
</dbReference>
<keyword evidence="1 10" id="KW-1003">Cell membrane</keyword>
<feature type="binding site" evidence="10">
    <location>
        <position position="179"/>
    </location>
    <ligand>
        <name>UDP-N-acetyl-alpha-D-glucosamine</name>
        <dbReference type="ChEBI" id="CHEBI:57705"/>
    </ligand>
</feature>
<evidence type="ECO:0000256" key="10">
    <source>
        <dbReference type="HAMAP-Rule" id="MF_00033"/>
    </source>
</evidence>
<dbReference type="AlphaFoldDB" id="A0A7M1AVZ3"/>
<comment type="pathway">
    <text evidence="10">Cell wall biogenesis; peptidoglycan biosynthesis.</text>
</comment>
<dbReference type="Proteomes" id="UP000593910">
    <property type="component" value="Chromosome"/>
</dbReference>
<feature type="domain" description="Glycosyl transferase family 28 C-terminal" evidence="12">
    <location>
        <begin position="172"/>
        <end position="322"/>
    </location>
</feature>
<keyword evidence="7 10" id="KW-0472">Membrane</keyword>
<dbReference type="GO" id="GO:0071555">
    <property type="term" value="P:cell wall organization"/>
    <property type="evidence" value="ECO:0007669"/>
    <property type="project" value="UniProtKB-KW"/>
</dbReference>
<keyword evidence="8 10" id="KW-0131">Cell cycle</keyword>
<dbReference type="UniPathway" id="UPA00219"/>
<dbReference type="RefSeq" id="WP_193113954.1">
    <property type="nucleotide sequence ID" value="NZ_CP041165.1"/>
</dbReference>
<organism evidence="13 14">
    <name type="scientific">Sulfurimonas marina</name>
    <dbReference type="NCBI Taxonomy" id="2590551"/>
    <lineage>
        <taxon>Bacteria</taxon>
        <taxon>Pseudomonadati</taxon>
        <taxon>Campylobacterota</taxon>
        <taxon>Epsilonproteobacteria</taxon>
        <taxon>Campylobacterales</taxon>
        <taxon>Sulfurimonadaceae</taxon>
        <taxon>Sulfurimonas</taxon>
    </lineage>
</organism>
<evidence type="ECO:0000259" key="11">
    <source>
        <dbReference type="Pfam" id="PF03033"/>
    </source>
</evidence>
<feature type="binding site" evidence="10">
    <location>
        <position position="278"/>
    </location>
    <ligand>
        <name>UDP-N-acetyl-alpha-D-glucosamine</name>
        <dbReference type="ChEBI" id="CHEBI:57705"/>
    </ligand>
</feature>
<dbReference type="GO" id="GO:0050511">
    <property type="term" value="F:undecaprenyldiphospho-muramoylpentapeptide beta-N-acetylglucosaminyltransferase activity"/>
    <property type="evidence" value="ECO:0007669"/>
    <property type="project" value="UniProtKB-UniRule"/>
</dbReference>
<name>A0A7M1AVZ3_9BACT</name>
<evidence type="ECO:0000256" key="4">
    <source>
        <dbReference type="ARBA" id="ARBA00022679"/>
    </source>
</evidence>
<dbReference type="CDD" id="cd03785">
    <property type="entry name" value="GT28_MurG"/>
    <property type="match status" value="1"/>
</dbReference>
<evidence type="ECO:0000256" key="3">
    <source>
        <dbReference type="ARBA" id="ARBA00022676"/>
    </source>
</evidence>
<dbReference type="SUPFAM" id="SSF53756">
    <property type="entry name" value="UDP-Glycosyltransferase/glycogen phosphorylase"/>
    <property type="match status" value="1"/>
</dbReference>
<gene>
    <name evidence="10 13" type="primary">murG</name>
    <name evidence="13" type="ORF">FJR03_01755</name>
</gene>
<dbReference type="GO" id="GO:0005886">
    <property type="term" value="C:plasma membrane"/>
    <property type="evidence" value="ECO:0007669"/>
    <property type="project" value="UniProtKB-SubCell"/>
</dbReference>
<dbReference type="EC" id="2.4.1.227" evidence="10"/>
<feature type="binding site" evidence="10">
    <location>
        <begin position="10"/>
        <end position="12"/>
    </location>
    <ligand>
        <name>UDP-N-acetyl-alpha-D-glucosamine</name>
        <dbReference type="ChEBI" id="CHEBI:57705"/>
    </ligand>
</feature>
<evidence type="ECO:0000256" key="1">
    <source>
        <dbReference type="ARBA" id="ARBA00022475"/>
    </source>
</evidence>
<accession>A0A7M1AVZ3</accession>
<comment type="function">
    <text evidence="10">Cell wall formation. Catalyzes the transfer of a GlcNAc subunit on undecaprenyl-pyrophosphoryl-MurNAc-pentapeptide (lipid intermediate I) to form undecaprenyl-pyrophosphoryl-MurNAc-(pentapeptide)GlcNAc (lipid intermediate II).</text>
</comment>
<dbReference type="Pfam" id="PF03033">
    <property type="entry name" value="Glyco_transf_28"/>
    <property type="match status" value="1"/>
</dbReference>
<dbReference type="InterPro" id="IPR004276">
    <property type="entry name" value="GlycoTrans_28_N"/>
</dbReference>
<comment type="caution">
    <text evidence="10">Lacks conserved residue(s) required for the propagation of feature annotation.</text>
</comment>
<comment type="subcellular location">
    <subcellularLocation>
        <location evidence="10">Cell membrane</location>
        <topology evidence="10">Peripheral membrane protein</topology>
        <orientation evidence="10">Cytoplasmic side</orientation>
    </subcellularLocation>
</comment>
<reference evidence="13 14" key="1">
    <citation type="submission" date="2019-06" db="EMBL/GenBank/DDBJ databases">
        <title>Sulfurimonas gotlandica sp. nov., a chemoautotrophic and psychrotolerant epsilonproteobacterium isolated from a pelagic redoxcline, and an emended description of the genus Sulfurimonas.</title>
        <authorList>
            <person name="Wang S."/>
            <person name="Jiang L."/>
            <person name="Shao Z."/>
        </authorList>
    </citation>
    <scope>NUCLEOTIDE SEQUENCE [LARGE SCALE GENOMIC DNA]</scope>
    <source>
        <strain evidence="13 14">B2</strain>
    </source>
</reference>
<evidence type="ECO:0000313" key="14">
    <source>
        <dbReference type="Proteomes" id="UP000593910"/>
    </source>
</evidence>
<protein>
    <recommendedName>
        <fullName evidence="10">UDP-N-acetylglucosamine--N-acetylmuramyl-(pentapeptide) pyrophosphoryl-undecaprenol N-acetylglucosamine transferase</fullName>
        <ecNumber evidence="10">2.4.1.227</ecNumber>
    </recommendedName>
    <alternativeName>
        <fullName evidence="10">Undecaprenyl-PP-MurNAc-pentapeptide-UDPGlcNAc GlcNAc transferase</fullName>
    </alternativeName>
</protein>
<dbReference type="EMBL" id="CP041165">
    <property type="protein sequence ID" value="QOP40532.1"/>
    <property type="molecule type" value="Genomic_DNA"/>
</dbReference>
<evidence type="ECO:0000256" key="2">
    <source>
        <dbReference type="ARBA" id="ARBA00022618"/>
    </source>
</evidence>
<keyword evidence="2 10" id="KW-0132">Cell division</keyword>
<dbReference type="HAMAP" id="MF_00033">
    <property type="entry name" value="MurG"/>
    <property type="match status" value="1"/>
</dbReference>
<dbReference type="GO" id="GO:0008360">
    <property type="term" value="P:regulation of cell shape"/>
    <property type="evidence" value="ECO:0007669"/>
    <property type="project" value="UniProtKB-KW"/>
</dbReference>
<dbReference type="Gene3D" id="3.40.50.2000">
    <property type="entry name" value="Glycogen Phosphorylase B"/>
    <property type="match status" value="2"/>
</dbReference>
<comment type="similarity">
    <text evidence="10">Belongs to the glycosyltransferase 28 family. MurG subfamily.</text>
</comment>
<dbReference type="Pfam" id="PF04101">
    <property type="entry name" value="Glyco_tran_28_C"/>
    <property type="match status" value="1"/>
</dbReference>
<feature type="domain" description="Glycosyltransferase family 28 N-terminal" evidence="11">
    <location>
        <begin position="3"/>
        <end position="140"/>
    </location>
</feature>
<keyword evidence="4 10" id="KW-0808">Transferase</keyword>
<evidence type="ECO:0000256" key="7">
    <source>
        <dbReference type="ARBA" id="ARBA00023136"/>
    </source>
</evidence>
<comment type="catalytic activity">
    <reaction evidence="10">
        <text>di-trans,octa-cis-undecaprenyl diphospho-N-acetyl-alpha-D-muramoyl-L-alanyl-D-glutamyl-meso-2,6-diaminopimeloyl-D-alanyl-D-alanine + UDP-N-acetyl-alpha-D-glucosamine = di-trans,octa-cis-undecaprenyl diphospho-[N-acetyl-alpha-D-glucosaminyl-(1-&gt;4)]-N-acetyl-alpha-D-muramoyl-L-alanyl-D-glutamyl-meso-2,6-diaminopimeloyl-D-alanyl-D-alanine + UDP + H(+)</text>
        <dbReference type="Rhea" id="RHEA:31227"/>
        <dbReference type="ChEBI" id="CHEBI:15378"/>
        <dbReference type="ChEBI" id="CHEBI:57705"/>
        <dbReference type="ChEBI" id="CHEBI:58223"/>
        <dbReference type="ChEBI" id="CHEBI:61387"/>
        <dbReference type="ChEBI" id="CHEBI:61388"/>
        <dbReference type="EC" id="2.4.1.227"/>
    </reaction>
</comment>
<evidence type="ECO:0000259" key="12">
    <source>
        <dbReference type="Pfam" id="PF04101"/>
    </source>
</evidence>
<evidence type="ECO:0000313" key="13">
    <source>
        <dbReference type="EMBL" id="QOP40532.1"/>
    </source>
</evidence>
<feature type="binding site" evidence="10">
    <location>
        <position position="124"/>
    </location>
    <ligand>
        <name>UDP-N-acetyl-alpha-D-glucosamine</name>
        <dbReference type="ChEBI" id="CHEBI:57705"/>
    </ligand>
</feature>